<dbReference type="GeneTree" id="ENSGT00950000182984"/>
<accession>A0A8D3DKR4</accession>
<dbReference type="GO" id="GO:0005524">
    <property type="term" value="F:ATP binding"/>
    <property type="evidence" value="ECO:0007669"/>
    <property type="project" value="UniProtKB-UniRule"/>
</dbReference>
<dbReference type="GO" id="GO:0005634">
    <property type="term" value="C:nucleus"/>
    <property type="evidence" value="ECO:0007669"/>
    <property type="project" value="TreeGrafter"/>
</dbReference>
<feature type="region of interest" description="Disordered" evidence="8">
    <location>
        <begin position="282"/>
        <end position="307"/>
    </location>
</feature>
<proteinExistence type="predicted"/>
<dbReference type="PANTHER" id="PTHR22974:SF20">
    <property type="entry name" value="SERINE_THREONINE-PROTEIN KINASE TOUSLED-LIKE 2"/>
    <property type="match status" value="1"/>
</dbReference>
<protein>
    <submittedName>
        <fullName evidence="10">Tousled-like kinase 2</fullName>
    </submittedName>
</protein>
<dbReference type="SMART" id="SM00220">
    <property type="entry name" value="S_TKc"/>
    <property type="match status" value="1"/>
</dbReference>
<evidence type="ECO:0000256" key="7">
    <source>
        <dbReference type="SAM" id="Coils"/>
    </source>
</evidence>
<dbReference type="PROSITE" id="PS00108">
    <property type="entry name" value="PROTEIN_KINASE_ST"/>
    <property type="match status" value="1"/>
</dbReference>
<dbReference type="GO" id="GO:0035556">
    <property type="term" value="P:intracellular signal transduction"/>
    <property type="evidence" value="ECO:0007669"/>
    <property type="project" value="TreeGrafter"/>
</dbReference>
<feature type="binding site" evidence="6">
    <location>
        <position position="406"/>
    </location>
    <ligand>
        <name>ATP</name>
        <dbReference type="ChEBI" id="CHEBI:30616"/>
    </ligand>
</feature>
<feature type="domain" description="Protein kinase" evidence="9">
    <location>
        <begin position="377"/>
        <end position="612"/>
    </location>
</feature>
<dbReference type="GO" id="GO:0007059">
    <property type="term" value="P:chromosome segregation"/>
    <property type="evidence" value="ECO:0007669"/>
    <property type="project" value="TreeGrafter"/>
</dbReference>
<feature type="coiled-coil region" evidence="7">
    <location>
        <begin position="328"/>
        <end position="362"/>
    </location>
</feature>
<dbReference type="GO" id="GO:0048471">
    <property type="term" value="C:perinuclear region of cytoplasm"/>
    <property type="evidence" value="ECO:0007669"/>
    <property type="project" value="TreeGrafter"/>
</dbReference>
<dbReference type="AlphaFoldDB" id="A0A8D3DKR4"/>
<keyword evidence="3 6" id="KW-0547">Nucleotide-binding</keyword>
<evidence type="ECO:0000256" key="1">
    <source>
        <dbReference type="ARBA" id="ARBA00022527"/>
    </source>
</evidence>
<dbReference type="FunFam" id="1.10.510.10:FF:000698">
    <property type="entry name" value="Serine/threonine-protein kinase tousled-like 1"/>
    <property type="match status" value="1"/>
</dbReference>
<dbReference type="PROSITE" id="PS00107">
    <property type="entry name" value="PROTEIN_KINASE_ATP"/>
    <property type="match status" value="1"/>
</dbReference>
<evidence type="ECO:0000256" key="4">
    <source>
        <dbReference type="ARBA" id="ARBA00022777"/>
    </source>
</evidence>
<evidence type="ECO:0000259" key="9">
    <source>
        <dbReference type="PROSITE" id="PS50011"/>
    </source>
</evidence>
<name>A0A8D3DKR4_SCOMX</name>
<feature type="compositionally biased region" description="Basic and acidic residues" evidence="8">
    <location>
        <begin position="44"/>
        <end position="59"/>
    </location>
</feature>
<dbReference type="InterPro" id="IPR017441">
    <property type="entry name" value="Protein_kinase_ATP_BS"/>
</dbReference>
<evidence type="ECO:0000313" key="10">
    <source>
        <dbReference type="Ensembl" id="ENSSMAP00000060123.1"/>
    </source>
</evidence>
<dbReference type="InterPro" id="IPR000719">
    <property type="entry name" value="Prot_kinase_dom"/>
</dbReference>
<dbReference type="PANTHER" id="PTHR22974">
    <property type="entry name" value="MIXED LINEAGE PROTEIN KINASE"/>
    <property type="match status" value="1"/>
</dbReference>
<evidence type="ECO:0000256" key="3">
    <source>
        <dbReference type="ARBA" id="ARBA00022741"/>
    </source>
</evidence>
<keyword evidence="2" id="KW-0808">Transferase</keyword>
<evidence type="ECO:0000256" key="6">
    <source>
        <dbReference type="PROSITE-ProRule" id="PRU10141"/>
    </source>
</evidence>
<reference evidence="10" key="1">
    <citation type="submission" date="2023-05" db="EMBL/GenBank/DDBJ databases">
        <title>High-quality long-read genome of Scophthalmus maximus.</title>
        <authorList>
            <person name="Lien S."/>
            <person name="Martinez P."/>
        </authorList>
    </citation>
    <scope>NUCLEOTIDE SEQUENCE [LARGE SCALE GENOMIC DNA]</scope>
</reference>
<dbReference type="Gene3D" id="1.10.510.10">
    <property type="entry name" value="Transferase(Phosphotransferase) domain 1"/>
    <property type="match status" value="1"/>
</dbReference>
<evidence type="ECO:0000256" key="5">
    <source>
        <dbReference type="ARBA" id="ARBA00022840"/>
    </source>
</evidence>
<dbReference type="Proteomes" id="UP000694558">
    <property type="component" value="Chromosome 19"/>
</dbReference>
<evidence type="ECO:0000256" key="8">
    <source>
        <dbReference type="SAM" id="MobiDB-lite"/>
    </source>
</evidence>
<dbReference type="SUPFAM" id="SSF56112">
    <property type="entry name" value="Protein kinase-like (PK-like)"/>
    <property type="match status" value="1"/>
</dbReference>
<evidence type="ECO:0000256" key="2">
    <source>
        <dbReference type="ARBA" id="ARBA00022679"/>
    </source>
</evidence>
<keyword evidence="1" id="KW-0723">Serine/threonine-protein kinase</keyword>
<evidence type="ECO:0000313" key="11">
    <source>
        <dbReference type="Proteomes" id="UP000694558"/>
    </source>
</evidence>
<keyword evidence="7" id="KW-0175">Coiled coil</keyword>
<dbReference type="PROSITE" id="PS50011">
    <property type="entry name" value="PROTEIN_KINASE_DOM"/>
    <property type="match status" value="1"/>
</dbReference>
<dbReference type="InterPro" id="IPR008271">
    <property type="entry name" value="Ser/Thr_kinase_AS"/>
</dbReference>
<feature type="region of interest" description="Disordered" evidence="8">
    <location>
        <begin position="27"/>
        <end position="76"/>
    </location>
</feature>
<dbReference type="Pfam" id="PF00069">
    <property type="entry name" value="Pkinase"/>
    <property type="match status" value="1"/>
</dbReference>
<gene>
    <name evidence="10" type="primary">tlk2</name>
</gene>
<dbReference type="GO" id="GO:0004674">
    <property type="term" value="F:protein serine/threonine kinase activity"/>
    <property type="evidence" value="ECO:0007669"/>
    <property type="project" value="UniProtKB-KW"/>
</dbReference>
<feature type="compositionally biased region" description="Polar residues" evidence="8">
    <location>
        <begin position="27"/>
        <end position="42"/>
    </location>
</feature>
<reference evidence="10" key="2">
    <citation type="submission" date="2025-08" db="UniProtKB">
        <authorList>
            <consortium name="Ensembl"/>
        </authorList>
    </citation>
    <scope>IDENTIFICATION</scope>
</reference>
<dbReference type="InterPro" id="IPR011009">
    <property type="entry name" value="Kinase-like_dom_sf"/>
</dbReference>
<sequence>MMEELHSLDPRRQELLEARFTGVGVAKNQNESSNQSLCSVGSLSDKELETPEKKANDQRVRKRKADHFDASQGKAGARGPKISDYFEVRHELCSIGRITFSNLLSNLIVLATSGSPLNGFPILLSFYMSVSLREVAVLVPALPGEFHQLSSDLTIEKLTAMENNKNSDLEKKEGRIDDLLRANCDLRRQIDEQQRMLERYKERLNKCVTMSKKLLIEKSKQEKMACRDKSMQDRLRLGHFTTVRHGASFTEQWTDGYAFQNLIKQQERINSQREDIERQRKLLAKRKPPSMAQTPPPSLEQNKRKSKTNGTETYLLSSFLIGSLIFYLVFLFQEEAEIQAELERLERVRNLHIRELKRIHNEDNSQFKDHPTLNDRYLLLHLLGRGGFSEVYKAFDLTEQRYVAVKIHQLNKNWRDEKKENYHKHACREYRIHKELDHPRIVKLYDYFSLDTDSFCTVLEYCEGNDLDFYLKQHKLMSEKEGRSIIMQIVNALKYLNEIRPPIIHYDLKPGNILLVNGTACGEIKITDFGLSKIMDDDSYNSVDGMELTSQGAGTYWYLPPECFVVGKEPPKISNKVDVWSVGVIFYQCLYGRKVGDMKSPPTAAPQTELTD</sequence>
<keyword evidence="4" id="KW-0418">Kinase</keyword>
<organism evidence="10 11">
    <name type="scientific">Scophthalmus maximus</name>
    <name type="common">Turbot</name>
    <name type="synonym">Psetta maxima</name>
    <dbReference type="NCBI Taxonomy" id="52904"/>
    <lineage>
        <taxon>Eukaryota</taxon>
        <taxon>Metazoa</taxon>
        <taxon>Chordata</taxon>
        <taxon>Craniata</taxon>
        <taxon>Vertebrata</taxon>
        <taxon>Euteleostomi</taxon>
        <taxon>Actinopterygii</taxon>
        <taxon>Neopterygii</taxon>
        <taxon>Teleostei</taxon>
        <taxon>Neoteleostei</taxon>
        <taxon>Acanthomorphata</taxon>
        <taxon>Carangaria</taxon>
        <taxon>Pleuronectiformes</taxon>
        <taxon>Pleuronectoidei</taxon>
        <taxon>Scophthalmidae</taxon>
        <taxon>Scophthalmus</taxon>
    </lineage>
</organism>
<dbReference type="Ensembl" id="ENSSMAT00000075547.1">
    <property type="protein sequence ID" value="ENSSMAP00000060123.1"/>
    <property type="gene ID" value="ENSSMAG00000009844.2"/>
</dbReference>
<keyword evidence="5 6" id="KW-0067">ATP-binding</keyword>